<accession>A0A8S5P7H2</accession>
<proteinExistence type="predicted"/>
<name>A0A8S5P7H2_9CAUD</name>
<sequence length="105" mass="12018">MSPGLQTNTIFHKKIDRDGFLYILGRKDNKIILDNGYVVIPEVLEQIILNQSNCISEIKIICDSICGDGLTALVVPSLKNIAYELVDKEIKRISIRHFRHIRIKK</sequence>
<reference evidence="1" key="1">
    <citation type="journal article" date="2021" name="Proc. Natl. Acad. Sci. U.S.A.">
        <title>A Catalog of Tens of Thousands of Viruses from Human Metagenomes Reveals Hidden Associations with Chronic Diseases.</title>
        <authorList>
            <person name="Tisza M.J."/>
            <person name="Buck C.B."/>
        </authorList>
    </citation>
    <scope>NUCLEOTIDE SEQUENCE</scope>
    <source>
        <strain evidence="1">CtTwu10</strain>
    </source>
</reference>
<organism evidence="1">
    <name type="scientific">Siphoviridae sp. ctTwu10</name>
    <dbReference type="NCBI Taxonomy" id="2825525"/>
    <lineage>
        <taxon>Viruses</taxon>
        <taxon>Duplodnaviria</taxon>
        <taxon>Heunggongvirae</taxon>
        <taxon>Uroviricota</taxon>
        <taxon>Caudoviricetes</taxon>
    </lineage>
</organism>
<dbReference type="SUPFAM" id="SSF56801">
    <property type="entry name" value="Acetyl-CoA synthetase-like"/>
    <property type="match status" value="1"/>
</dbReference>
<dbReference type="EMBL" id="BK015348">
    <property type="protein sequence ID" value="DAE02624.1"/>
    <property type="molecule type" value="Genomic_DNA"/>
</dbReference>
<protein>
    <submittedName>
        <fullName evidence="1">Long-chain acyl-CoA synthetases (AMP-forming)</fullName>
    </submittedName>
</protein>
<evidence type="ECO:0000313" key="1">
    <source>
        <dbReference type="EMBL" id="DAE02624.1"/>
    </source>
</evidence>